<dbReference type="NCBIfam" id="TIGR03696">
    <property type="entry name" value="Rhs_assc_core"/>
    <property type="match status" value="1"/>
</dbReference>
<keyword evidence="2" id="KW-1185">Reference proteome</keyword>
<dbReference type="InterPro" id="IPR022385">
    <property type="entry name" value="Rhs_assc_core"/>
</dbReference>
<dbReference type="EMBL" id="FNDJ01000023">
    <property type="protein sequence ID" value="SDL17391.1"/>
    <property type="molecule type" value="Genomic_DNA"/>
</dbReference>
<dbReference type="OrthoDB" id="4981820at2"/>
<dbReference type="Proteomes" id="UP000199202">
    <property type="component" value="Unassembled WGS sequence"/>
</dbReference>
<dbReference type="Gene3D" id="2.180.10.10">
    <property type="entry name" value="RHS repeat-associated core"/>
    <property type="match status" value="1"/>
</dbReference>
<reference evidence="1 2" key="1">
    <citation type="submission" date="2016-10" db="EMBL/GenBank/DDBJ databases">
        <authorList>
            <person name="de Groot N.N."/>
        </authorList>
    </citation>
    <scope>NUCLEOTIDE SEQUENCE [LARGE SCALE GENOMIC DNA]</scope>
    <source>
        <strain evidence="1 2">CGMCC 4.6533</strain>
    </source>
</reference>
<sequence length="361" mass="38537">MPDADQSLVGRIRGTAKQTFAYSGLGNDLAAIADSGGAVQATYARDATGNLLGLKEGTAPAVSALSDLHGDLVATYTTSMQTSTAYDPFGTVTARSGAPSLLGYQGAYTGNVNMLARWYQPGTGTFTSRDTATLDPSPSVQANRYTYANASPLTGINPTGHSTVPGGSLQEAGPGYAGCIASDGVCHETFVHERYRSDLVNSPGYDYLYGPGFSKEERERLGWKVMPNGRLVDQPNFWFADADVQEAYMLGWFPAMEQRDRDALWVAVGGMDSMVPMVAAAEVGDDPRVPSCVQAMASNRQASCGDFPNLDIYMEFLQFAKDIAASAKSNGVDKNALMAVLLYENSFAEGRIGKPAWWFGL</sequence>
<accession>A0A1G9HWQ8</accession>
<proteinExistence type="predicted"/>
<organism evidence="1 2">
    <name type="scientific">Nonomuraea jiangxiensis</name>
    <dbReference type="NCBI Taxonomy" id="633440"/>
    <lineage>
        <taxon>Bacteria</taxon>
        <taxon>Bacillati</taxon>
        <taxon>Actinomycetota</taxon>
        <taxon>Actinomycetes</taxon>
        <taxon>Streptosporangiales</taxon>
        <taxon>Streptosporangiaceae</taxon>
        <taxon>Nonomuraea</taxon>
    </lineage>
</organism>
<dbReference type="STRING" id="633440.SAMN05421869_1238"/>
<evidence type="ECO:0000313" key="1">
    <source>
        <dbReference type="EMBL" id="SDL17391.1"/>
    </source>
</evidence>
<dbReference type="AlphaFoldDB" id="A0A1G9HWQ8"/>
<name>A0A1G9HWQ8_9ACTN</name>
<gene>
    <name evidence="1" type="ORF">SAMN05421869_1238</name>
</gene>
<evidence type="ECO:0000313" key="2">
    <source>
        <dbReference type="Proteomes" id="UP000199202"/>
    </source>
</evidence>
<protein>
    <submittedName>
        <fullName evidence="1">RHS repeat-associated core domain-containing protein</fullName>
    </submittedName>
</protein>